<gene>
    <name evidence="8" type="ORF">SAMN04515672_3073</name>
</gene>
<dbReference type="InterPro" id="IPR050131">
    <property type="entry name" value="Peptidase_S8_subtilisin-like"/>
</dbReference>
<dbReference type="GO" id="GO:0004252">
    <property type="term" value="F:serine-type endopeptidase activity"/>
    <property type="evidence" value="ECO:0007669"/>
    <property type="project" value="UniProtKB-UniRule"/>
</dbReference>
<organism evidence="8 9">
    <name type="scientific">Natronorubrum texcoconense</name>
    <dbReference type="NCBI Taxonomy" id="1095776"/>
    <lineage>
        <taxon>Archaea</taxon>
        <taxon>Methanobacteriati</taxon>
        <taxon>Methanobacteriota</taxon>
        <taxon>Stenosarchaea group</taxon>
        <taxon>Halobacteria</taxon>
        <taxon>Halobacteriales</taxon>
        <taxon>Natrialbaceae</taxon>
        <taxon>Natronorubrum</taxon>
    </lineage>
</organism>
<dbReference type="InterPro" id="IPR023828">
    <property type="entry name" value="Peptidase_S8_Ser-AS"/>
</dbReference>
<protein>
    <submittedName>
        <fullName evidence="8">Serine protease</fullName>
    </submittedName>
</protein>
<dbReference type="InterPro" id="IPR006311">
    <property type="entry name" value="TAT_signal"/>
</dbReference>
<evidence type="ECO:0000313" key="8">
    <source>
        <dbReference type="EMBL" id="SDK42474.1"/>
    </source>
</evidence>
<name>A0A1G9BTG7_9EURY</name>
<evidence type="ECO:0000256" key="4">
    <source>
        <dbReference type="ARBA" id="ARBA00022825"/>
    </source>
</evidence>
<feature type="active site" description="Charge relay system" evidence="5">
    <location>
        <position position="372"/>
    </location>
</feature>
<sequence>MLGNNTRDFDRRSVLQAAGALGALFGLNGVVSATPGREPGPKKNEIVVGVGASVSSPEQAVRPQIPTNAEIVHTNETLGYAAVEFPENAARTAKENFKQNVLQGEGIEYAEDNVTYETLEMQALESDSEDDSAGTEDVGGSAVNDPLFDRQYAPQQVNCSEAWEETLGDPDVTISIVDQGVQYDHPNLAENMDGTVSNYGYDFVSGDGDPYPASAGENHGTHVGGIAAGGADNGEGHAGISNCSMLSARALGDGGGGSLTDIADAIQWSADQGADIINMSLGGGGYTQLMADACAYAQNEGSLLVAAAGNDYGGSVSYPAAYETVMAISSLDEGETLSSFSNVGPETELAAPGGDVLSTVNWDDYDSFSGTSMASPVVAGVAGLALSAWPSLSNDELRSHLHETAVDIGLSAEEQGYGRVDAGNAVTTEPGTEPDPDPDPDPDPEPGECGDESNTASADGELSDGWWGNQSDSYSYELATENPCSATVTLDGPATDATFDLYLTLDGRQPTTSDYDELSADWGADEEIEVDLDGDEELGILVDRYSGSGSYAITVEELGK</sequence>
<dbReference type="Gene3D" id="3.40.50.200">
    <property type="entry name" value="Peptidase S8/S53 domain"/>
    <property type="match status" value="1"/>
</dbReference>
<evidence type="ECO:0000256" key="6">
    <source>
        <dbReference type="SAM" id="MobiDB-lite"/>
    </source>
</evidence>
<dbReference type="STRING" id="1095776.SAMN04515672_3073"/>
<feature type="active site" description="Charge relay system" evidence="5">
    <location>
        <position position="178"/>
    </location>
</feature>
<dbReference type="Pfam" id="PF00082">
    <property type="entry name" value="Peptidase_S8"/>
    <property type="match status" value="1"/>
</dbReference>
<feature type="active site" description="Charge relay system" evidence="5">
    <location>
        <position position="219"/>
    </location>
</feature>
<reference evidence="9" key="1">
    <citation type="submission" date="2016-10" db="EMBL/GenBank/DDBJ databases">
        <authorList>
            <person name="Varghese N."/>
            <person name="Submissions S."/>
        </authorList>
    </citation>
    <scope>NUCLEOTIDE SEQUENCE [LARGE SCALE GENOMIC DNA]</scope>
    <source>
        <strain evidence="9">B4,CECT 8067,JCM 17497</strain>
    </source>
</reference>
<evidence type="ECO:0000259" key="7">
    <source>
        <dbReference type="Pfam" id="PF00082"/>
    </source>
</evidence>
<evidence type="ECO:0000256" key="2">
    <source>
        <dbReference type="ARBA" id="ARBA00022670"/>
    </source>
</evidence>
<evidence type="ECO:0000256" key="1">
    <source>
        <dbReference type="ARBA" id="ARBA00011073"/>
    </source>
</evidence>
<dbReference type="PROSITE" id="PS51892">
    <property type="entry name" value="SUBTILASE"/>
    <property type="match status" value="1"/>
</dbReference>
<dbReference type="Gene3D" id="2.60.120.380">
    <property type="match status" value="1"/>
</dbReference>
<proteinExistence type="inferred from homology"/>
<dbReference type="OrthoDB" id="27270at2157"/>
<dbReference type="SUPFAM" id="SSF52743">
    <property type="entry name" value="Subtilisin-like"/>
    <property type="match status" value="1"/>
</dbReference>
<feature type="domain" description="Peptidase S8/S53" evidence="7">
    <location>
        <begin position="171"/>
        <end position="418"/>
    </location>
</feature>
<feature type="compositionally biased region" description="Acidic residues" evidence="6">
    <location>
        <begin position="432"/>
        <end position="451"/>
    </location>
</feature>
<dbReference type="EMBL" id="FNFE01000004">
    <property type="protein sequence ID" value="SDK42474.1"/>
    <property type="molecule type" value="Genomic_DNA"/>
</dbReference>
<evidence type="ECO:0000313" key="9">
    <source>
        <dbReference type="Proteomes" id="UP000198882"/>
    </source>
</evidence>
<comment type="similarity">
    <text evidence="1 5">Belongs to the peptidase S8 family.</text>
</comment>
<keyword evidence="9" id="KW-1185">Reference proteome</keyword>
<feature type="region of interest" description="Disordered" evidence="6">
    <location>
        <begin position="124"/>
        <end position="146"/>
    </location>
</feature>
<dbReference type="InterPro" id="IPR000209">
    <property type="entry name" value="Peptidase_S8/S53_dom"/>
</dbReference>
<dbReference type="PROSITE" id="PS00137">
    <property type="entry name" value="SUBTILASE_HIS"/>
    <property type="match status" value="1"/>
</dbReference>
<dbReference type="Proteomes" id="UP000198882">
    <property type="component" value="Unassembled WGS sequence"/>
</dbReference>
<dbReference type="PROSITE" id="PS00138">
    <property type="entry name" value="SUBTILASE_SER"/>
    <property type="match status" value="1"/>
</dbReference>
<keyword evidence="2 5" id="KW-0645">Protease</keyword>
<dbReference type="PROSITE" id="PS51318">
    <property type="entry name" value="TAT"/>
    <property type="match status" value="1"/>
</dbReference>
<dbReference type="GO" id="GO:0006508">
    <property type="term" value="P:proteolysis"/>
    <property type="evidence" value="ECO:0007669"/>
    <property type="project" value="UniProtKB-KW"/>
</dbReference>
<dbReference type="InterPro" id="IPR022398">
    <property type="entry name" value="Peptidase_S8_His-AS"/>
</dbReference>
<evidence type="ECO:0000256" key="5">
    <source>
        <dbReference type="PROSITE-ProRule" id="PRU01240"/>
    </source>
</evidence>
<dbReference type="RefSeq" id="WP_175529319.1">
    <property type="nucleotide sequence ID" value="NZ_FNFE01000004.1"/>
</dbReference>
<dbReference type="PRINTS" id="PR00723">
    <property type="entry name" value="SUBTILISIN"/>
</dbReference>
<evidence type="ECO:0000256" key="3">
    <source>
        <dbReference type="ARBA" id="ARBA00022801"/>
    </source>
</evidence>
<dbReference type="InterPro" id="IPR036852">
    <property type="entry name" value="Peptidase_S8/S53_dom_sf"/>
</dbReference>
<accession>A0A1G9BTG7</accession>
<dbReference type="AlphaFoldDB" id="A0A1G9BTG7"/>
<keyword evidence="4 5" id="KW-0720">Serine protease</keyword>
<dbReference type="PANTHER" id="PTHR43806:SF11">
    <property type="entry name" value="CEREVISIN-RELATED"/>
    <property type="match status" value="1"/>
</dbReference>
<feature type="region of interest" description="Disordered" evidence="6">
    <location>
        <begin position="422"/>
        <end position="468"/>
    </location>
</feature>
<keyword evidence="3 5" id="KW-0378">Hydrolase</keyword>
<dbReference type="InterPro" id="IPR015500">
    <property type="entry name" value="Peptidase_S8_subtilisin-rel"/>
</dbReference>
<dbReference type="PANTHER" id="PTHR43806">
    <property type="entry name" value="PEPTIDASE S8"/>
    <property type="match status" value="1"/>
</dbReference>